<proteinExistence type="predicted"/>
<dbReference type="Proteomes" id="UP000224854">
    <property type="component" value="Unassembled WGS sequence"/>
</dbReference>
<accession>A0A2C5YMF3</accession>
<dbReference type="OrthoDB" id="5428038at2759"/>
<evidence type="ECO:0000313" key="3">
    <source>
        <dbReference type="Proteomes" id="UP000224854"/>
    </source>
</evidence>
<dbReference type="EMBL" id="NJEU01001215">
    <property type="protein sequence ID" value="PHH68111.1"/>
    <property type="molecule type" value="Genomic_DNA"/>
</dbReference>
<dbReference type="AlphaFoldDB" id="A0A2C5YMF3"/>
<evidence type="ECO:0000313" key="2">
    <source>
        <dbReference type="EMBL" id="PHH68111.1"/>
    </source>
</evidence>
<evidence type="ECO:0000256" key="1">
    <source>
        <dbReference type="SAM" id="MobiDB-lite"/>
    </source>
</evidence>
<gene>
    <name evidence="2" type="ORF">CDD82_831</name>
</gene>
<organism evidence="2 3">
    <name type="scientific">Ophiocordyceps australis</name>
    <dbReference type="NCBI Taxonomy" id="1399860"/>
    <lineage>
        <taxon>Eukaryota</taxon>
        <taxon>Fungi</taxon>
        <taxon>Dikarya</taxon>
        <taxon>Ascomycota</taxon>
        <taxon>Pezizomycotina</taxon>
        <taxon>Sordariomycetes</taxon>
        <taxon>Hypocreomycetidae</taxon>
        <taxon>Hypocreales</taxon>
        <taxon>Ophiocordycipitaceae</taxon>
        <taxon>Ophiocordyceps</taxon>
    </lineage>
</organism>
<feature type="region of interest" description="Disordered" evidence="1">
    <location>
        <begin position="569"/>
        <end position="593"/>
    </location>
</feature>
<sequence length="593" mass="66282">MASAPAWPIVWQFDVASRATLNWLPPTSSSQRKQQQPSGILRALMRWMDTPGTSSCPPAMHTPADDAAVHQHPHLPSIALPPEVSQLRAAITRANLSHDKALQALRRTYRRSLRRRIEARRLSAHHILASLDPLDAHSTRCFASTRQSERLAAMIRRTLLSAMGDAHDQDPAAISPNLWLLLAQKICTASGSNQNISLFYRLTQVMPALLRAQISRHLISSLARAFVTAQASRHSIFSHWLLTAATLGKALQNLTASQCHELDQDMNEFLSHRRGPSEMEYRLRFSWMTLKAHDARATIESFGQTYKNMMGPEFSLNSLHLWQILMARLVAIEAIDRAQYKALLEAKYSFVSQRWTGLVVALMASKDPDSALSELCRCLVTIDQFDTVSQALTSPPHPSLRMDAVQALATACNDHREAIKLYNAVFAKRSASNMPHPWAWTMWAKYVESMILDAEIDSLLVWNLINLGKCPPLDTDAEKAAQEVAAKMQLLDRMGQLFTQSPHLSNRQVLRNLQRCIKHQRVLVGSPTLSILASLTDVVTRGLCNGQNGHSERLRWLVDLIAENRSPQEAKNAGEALKKRQLSNGGSLLSGRE</sequence>
<comment type="caution">
    <text evidence="2">The sequence shown here is derived from an EMBL/GenBank/DDBJ whole genome shotgun (WGS) entry which is preliminary data.</text>
</comment>
<reference evidence="2 3" key="1">
    <citation type="submission" date="2017-06" db="EMBL/GenBank/DDBJ databases">
        <title>Ant-infecting Ophiocordyceps genomes reveal a high diversity of potential behavioral manipulation genes and a possible major role for enterotoxins.</title>
        <authorList>
            <person name="De Bekker C."/>
            <person name="Evans H.C."/>
            <person name="Brachmann A."/>
            <person name="Hughes D.P."/>
        </authorList>
    </citation>
    <scope>NUCLEOTIDE SEQUENCE [LARGE SCALE GENOMIC DNA]</scope>
    <source>
        <strain evidence="2 3">1348a</strain>
    </source>
</reference>
<protein>
    <submittedName>
        <fullName evidence="2">Uncharacterized protein</fullName>
    </submittedName>
</protein>
<name>A0A2C5YMF3_9HYPO</name>
<keyword evidence="3" id="KW-1185">Reference proteome</keyword>